<feature type="compositionally biased region" description="Low complexity" evidence="2">
    <location>
        <begin position="231"/>
        <end position="248"/>
    </location>
</feature>
<evidence type="ECO:0000313" key="4">
    <source>
        <dbReference type="EMBL" id="TRY73767.1"/>
    </source>
</evidence>
<comment type="similarity">
    <text evidence="1">Belongs to the cyclin family.</text>
</comment>
<sequence length="338" mass="37955">MAVIVPNGSPNLGLRAYSDPVIFRDDRVLKTLLKKEIRYIPQSVNYFQLVQTEIKVHMRKEVADWMVEVCEDQQAPAEIFCLAMNYFDRFLSVCVIGSSQLQLLGAVCLLVAWKVREHAPLSASRLVDYSDNNLTLLDIMEWEVLLLSKLEWDMSSVIALDFVEHIIQRIQRLNLGLNGDLIRANAETVITMCASHHMFSPLAPSHVAAACVLTTLRQMVEGPISNLIRDTPSPSSCSSGASTTSSPSKLRPLDLEHVLDEVERITQIEKVHIREVMDQVELLTRAAFQPSPMSSPLPKRVPPKQSKATDEERKDWDPISNSTSHATPTKVLDVARNY</sequence>
<dbReference type="STRING" id="6832.A0A553P7X7"/>
<dbReference type="AlphaFoldDB" id="A0A553P7X7"/>
<feature type="compositionally biased region" description="Basic and acidic residues" evidence="2">
    <location>
        <begin position="307"/>
        <end position="317"/>
    </location>
</feature>
<dbReference type="InterPro" id="IPR006671">
    <property type="entry name" value="Cyclin_N"/>
</dbReference>
<evidence type="ECO:0000256" key="1">
    <source>
        <dbReference type="RuleBase" id="RU000383"/>
    </source>
</evidence>
<dbReference type="SMART" id="SM00385">
    <property type="entry name" value="CYCLIN"/>
    <property type="match status" value="1"/>
</dbReference>
<accession>A0A553P7X7</accession>
<gene>
    <name evidence="4" type="ORF">TCAL_00956</name>
</gene>
<dbReference type="InterPro" id="IPR013763">
    <property type="entry name" value="Cyclin-like_dom"/>
</dbReference>
<dbReference type="FunFam" id="1.10.472.10:FF:000003">
    <property type="entry name" value="G1/S-specific cyclin-D2"/>
    <property type="match status" value="1"/>
</dbReference>
<feature type="region of interest" description="Disordered" evidence="2">
    <location>
        <begin position="226"/>
        <end position="249"/>
    </location>
</feature>
<evidence type="ECO:0000313" key="5">
    <source>
        <dbReference type="Proteomes" id="UP000318571"/>
    </source>
</evidence>
<dbReference type="Pfam" id="PF00134">
    <property type="entry name" value="Cyclin_N"/>
    <property type="match status" value="1"/>
</dbReference>
<dbReference type="Proteomes" id="UP000318571">
    <property type="component" value="Chromosome 3"/>
</dbReference>
<protein>
    <recommendedName>
        <fullName evidence="3">Cyclin-like domain-containing protein</fullName>
    </recommendedName>
</protein>
<name>A0A553P7X7_TIGCA</name>
<dbReference type="Gene3D" id="1.10.472.10">
    <property type="entry name" value="Cyclin-like"/>
    <property type="match status" value="2"/>
</dbReference>
<dbReference type="OrthoDB" id="306099at2759"/>
<dbReference type="PANTHER" id="PTHR10177">
    <property type="entry name" value="CYCLINS"/>
    <property type="match status" value="1"/>
</dbReference>
<keyword evidence="5" id="KW-1185">Reference proteome</keyword>
<proteinExistence type="inferred from homology"/>
<comment type="caution">
    <text evidence="4">The sequence shown here is derived from an EMBL/GenBank/DDBJ whole genome shotgun (WGS) entry which is preliminary data.</text>
</comment>
<keyword evidence="1" id="KW-0195">Cyclin</keyword>
<evidence type="ECO:0000259" key="3">
    <source>
        <dbReference type="SMART" id="SM00385"/>
    </source>
</evidence>
<dbReference type="SUPFAM" id="SSF47954">
    <property type="entry name" value="Cyclin-like"/>
    <property type="match status" value="1"/>
</dbReference>
<dbReference type="InterPro" id="IPR036915">
    <property type="entry name" value="Cyclin-like_sf"/>
</dbReference>
<organism evidence="4 5">
    <name type="scientific">Tigriopus californicus</name>
    <name type="common">Marine copepod</name>
    <dbReference type="NCBI Taxonomy" id="6832"/>
    <lineage>
        <taxon>Eukaryota</taxon>
        <taxon>Metazoa</taxon>
        <taxon>Ecdysozoa</taxon>
        <taxon>Arthropoda</taxon>
        <taxon>Crustacea</taxon>
        <taxon>Multicrustacea</taxon>
        <taxon>Hexanauplia</taxon>
        <taxon>Copepoda</taxon>
        <taxon>Harpacticoida</taxon>
        <taxon>Harpacticidae</taxon>
        <taxon>Tigriopus</taxon>
    </lineage>
</organism>
<feature type="region of interest" description="Disordered" evidence="2">
    <location>
        <begin position="287"/>
        <end position="338"/>
    </location>
</feature>
<evidence type="ECO:0000256" key="2">
    <source>
        <dbReference type="SAM" id="MobiDB-lite"/>
    </source>
</evidence>
<dbReference type="InterPro" id="IPR039361">
    <property type="entry name" value="Cyclin"/>
</dbReference>
<feature type="domain" description="Cyclin-like" evidence="3">
    <location>
        <begin position="64"/>
        <end position="148"/>
    </location>
</feature>
<dbReference type="EMBL" id="VCGU01000007">
    <property type="protein sequence ID" value="TRY73767.1"/>
    <property type="molecule type" value="Genomic_DNA"/>
</dbReference>
<reference evidence="4 5" key="1">
    <citation type="journal article" date="2018" name="Nat. Ecol. Evol.">
        <title>Genomic signatures of mitonuclear coevolution across populations of Tigriopus californicus.</title>
        <authorList>
            <person name="Barreto F.S."/>
            <person name="Watson E.T."/>
            <person name="Lima T.G."/>
            <person name="Willett C.S."/>
            <person name="Edmands S."/>
            <person name="Li W."/>
            <person name="Burton R.S."/>
        </authorList>
    </citation>
    <scope>NUCLEOTIDE SEQUENCE [LARGE SCALE GENOMIC DNA]</scope>
    <source>
        <strain evidence="4 5">San Diego</strain>
    </source>
</reference>